<dbReference type="EMBL" id="JH636049">
    <property type="protein sequence ID" value="EID56011.1"/>
    <property type="molecule type" value="Genomic_DNA"/>
</dbReference>
<dbReference type="InterPro" id="IPR036271">
    <property type="entry name" value="Tet_transcr_reg_TetR-rel_C_sf"/>
</dbReference>
<dbReference type="AlphaFoldDB" id="I0V7A8"/>
<keyword evidence="4" id="KW-0804">Transcription</keyword>
<dbReference type="InterPro" id="IPR039538">
    <property type="entry name" value="BetI_C"/>
</dbReference>
<dbReference type="SUPFAM" id="SSF46689">
    <property type="entry name" value="Homeodomain-like"/>
    <property type="match status" value="1"/>
</dbReference>
<dbReference type="PROSITE" id="PS50977">
    <property type="entry name" value="HTH_TETR_2"/>
    <property type="match status" value="1"/>
</dbReference>
<accession>I0V7A8</accession>
<evidence type="ECO:0000259" key="6">
    <source>
        <dbReference type="PROSITE" id="PS50977"/>
    </source>
</evidence>
<keyword evidence="8" id="KW-1185">Reference proteome</keyword>
<dbReference type="OrthoDB" id="9816296at2"/>
<protein>
    <recommendedName>
        <fullName evidence="6">HTH tetR-type domain-containing protein</fullName>
    </recommendedName>
</protein>
<dbReference type="RefSeq" id="WP_006240228.1">
    <property type="nucleotide sequence ID" value="NZ_JH636049.1"/>
</dbReference>
<dbReference type="InterPro" id="IPR009057">
    <property type="entry name" value="Homeodomain-like_sf"/>
</dbReference>
<feature type="domain" description="HTH tetR-type" evidence="6">
    <location>
        <begin position="8"/>
        <end position="68"/>
    </location>
</feature>
<evidence type="ECO:0000256" key="1">
    <source>
        <dbReference type="ARBA" id="ARBA00022491"/>
    </source>
</evidence>
<dbReference type="PANTHER" id="PTHR30055:SF231">
    <property type="entry name" value="TRANSCRIPTIONAL REGULATORY PROTEIN (PROBABLY DEOR-FAMILY)-RELATED"/>
    <property type="match status" value="1"/>
</dbReference>
<evidence type="ECO:0000256" key="5">
    <source>
        <dbReference type="PROSITE-ProRule" id="PRU00335"/>
    </source>
</evidence>
<organism evidence="7 8">
    <name type="scientific">Saccharomonospora xinjiangensis XJ-54</name>
    <dbReference type="NCBI Taxonomy" id="882086"/>
    <lineage>
        <taxon>Bacteria</taxon>
        <taxon>Bacillati</taxon>
        <taxon>Actinomycetota</taxon>
        <taxon>Actinomycetes</taxon>
        <taxon>Pseudonocardiales</taxon>
        <taxon>Pseudonocardiaceae</taxon>
        <taxon>Saccharomonospora</taxon>
    </lineage>
</organism>
<dbReference type="SUPFAM" id="SSF48498">
    <property type="entry name" value="Tetracyclin repressor-like, C-terminal domain"/>
    <property type="match status" value="1"/>
</dbReference>
<keyword evidence="1" id="KW-0678">Repressor</keyword>
<proteinExistence type="predicted"/>
<dbReference type="Pfam" id="PF13977">
    <property type="entry name" value="TetR_C_6"/>
    <property type="match status" value="1"/>
</dbReference>
<dbReference type="Pfam" id="PF00440">
    <property type="entry name" value="TetR_N"/>
    <property type="match status" value="1"/>
</dbReference>
<evidence type="ECO:0000313" key="8">
    <source>
        <dbReference type="Proteomes" id="UP000004691"/>
    </source>
</evidence>
<feature type="DNA-binding region" description="H-T-H motif" evidence="5">
    <location>
        <begin position="31"/>
        <end position="50"/>
    </location>
</feature>
<dbReference type="Gene3D" id="1.10.357.10">
    <property type="entry name" value="Tetracycline Repressor, domain 2"/>
    <property type="match status" value="1"/>
</dbReference>
<dbReference type="GO" id="GO:0000976">
    <property type="term" value="F:transcription cis-regulatory region binding"/>
    <property type="evidence" value="ECO:0007669"/>
    <property type="project" value="TreeGrafter"/>
</dbReference>
<gene>
    <name evidence="7" type="ORF">SacxiDRAFT_3819</name>
</gene>
<dbReference type="InterPro" id="IPR001647">
    <property type="entry name" value="HTH_TetR"/>
</dbReference>
<evidence type="ECO:0000256" key="4">
    <source>
        <dbReference type="ARBA" id="ARBA00023163"/>
    </source>
</evidence>
<dbReference type="GO" id="GO:0003700">
    <property type="term" value="F:DNA-binding transcription factor activity"/>
    <property type="evidence" value="ECO:0007669"/>
    <property type="project" value="TreeGrafter"/>
</dbReference>
<dbReference type="PANTHER" id="PTHR30055">
    <property type="entry name" value="HTH-TYPE TRANSCRIPTIONAL REGULATOR RUTR"/>
    <property type="match status" value="1"/>
</dbReference>
<evidence type="ECO:0000256" key="3">
    <source>
        <dbReference type="ARBA" id="ARBA00023125"/>
    </source>
</evidence>
<keyword evidence="3 5" id="KW-0238">DNA-binding</keyword>
<sequence>MPARIDPDQRRRHVVEAAFRCVVAEGIDGASLRKVAAEAGLNIGSVRHYFDGHVDLLVAAATEAGDRMGARLARHPIDAFRDLTEHEALDALQNLVEEVLPVDDERRDEAIVVVEFLLASRLRPALAPFAGRMATDLHEVVAGALEGVGAPNPEDAARQLTSLIGGLTIDTVTPHGALSVEQLRRTLRDHLRLLLTQCVRA</sequence>
<dbReference type="STRING" id="882086.SacxiDRAFT_3819"/>
<dbReference type="HOGENOM" id="CLU_069356_15_10_11"/>
<evidence type="ECO:0000256" key="2">
    <source>
        <dbReference type="ARBA" id="ARBA00023015"/>
    </source>
</evidence>
<evidence type="ECO:0000313" key="7">
    <source>
        <dbReference type="EMBL" id="EID56011.1"/>
    </source>
</evidence>
<reference evidence="7 8" key="1">
    <citation type="submission" date="2012-01" db="EMBL/GenBank/DDBJ databases">
        <title>Improved High-Quality Draft sequence of Saccharomonospora xinjiangensis XJ-54.</title>
        <authorList>
            <consortium name="US DOE Joint Genome Institute"/>
            <person name="Lucas S."/>
            <person name="Han J."/>
            <person name="Lapidus A."/>
            <person name="Cheng J.-F."/>
            <person name="Goodwin L."/>
            <person name="Pitluck S."/>
            <person name="Peters L."/>
            <person name="Mikhailova N."/>
            <person name="Teshima H."/>
            <person name="Detter J.C."/>
            <person name="Han C."/>
            <person name="Tapia R."/>
            <person name="Land M."/>
            <person name="Hauser L."/>
            <person name="Kyrpides N."/>
            <person name="Ivanova N."/>
            <person name="Pagani I."/>
            <person name="Brambilla E.-M."/>
            <person name="Klenk H.-P."/>
            <person name="Woyke T."/>
        </authorList>
    </citation>
    <scope>NUCLEOTIDE SEQUENCE [LARGE SCALE GENOMIC DNA]</scope>
    <source>
        <strain evidence="7 8">XJ-54</strain>
    </source>
</reference>
<keyword evidence="2" id="KW-0805">Transcription regulation</keyword>
<dbReference type="Proteomes" id="UP000004691">
    <property type="component" value="Unassembled WGS sequence"/>
</dbReference>
<dbReference type="eggNOG" id="COG1309">
    <property type="taxonomic scope" value="Bacteria"/>
</dbReference>
<dbReference type="InterPro" id="IPR050109">
    <property type="entry name" value="HTH-type_TetR-like_transc_reg"/>
</dbReference>
<name>I0V7A8_9PSEU</name>